<accession>A0ABP7U328</accession>
<dbReference type="SUPFAM" id="SSF159659">
    <property type="entry name" value="Cgl1923-like"/>
    <property type="match status" value="1"/>
</dbReference>
<dbReference type="InterPro" id="IPR008492">
    <property type="entry name" value="Rv2714-like"/>
</dbReference>
<name>A0ABP7U328_9PSEU</name>
<dbReference type="RefSeq" id="WP_425549321.1">
    <property type="nucleotide sequence ID" value="NZ_BAABAL010000026.1"/>
</dbReference>
<evidence type="ECO:0000313" key="3">
    <source>
        <dbReference type="Proteomes" id="UP001501747"/>
    </source>
</evidence>
<feature type="region of interest" description="Disordered" evidence="1">
    <location>
        <begin position="1"/>
        <end position="20"/>
    </location>
</feature>
<protein>
    <submittedName>
        <fullName evidence="2">PAC2 family protein</fullName>
    </submittedName>
</protein>
<sequence length="306" mass="33630">MTDPDLTTGAHGATGDPGGLPKLNNPVMVAAFEGWNDAGDAASTAIEHLLLIWDASPLAEIDPDEYYDFQVSRPSVKNVDGVTRRIEWPTTRLSVCRPPGSDRDIVLVHGIEPNMRWRAFCAELLHYVNELEITTVITLGALLMDNPHTRPVPVTGTAYDAESAARYSLERSRYEGPTGIVGVFQDACVQSGVPAISFWAAVPHYVSQPPAPKTTLALLHRVEDVLDVEVPLGALPEQAEEWEQTVSEMAEEDEDVRDYVRSLEERGDEDTKLTELSEASGDAIAAEFERYLRRRWGGDGPPRPGL</sequence>
<dbReference type="Gene3D" id="3.40.50.10900">
    <property type="entry name" value="PAC-like subunit"/>
    <property type="match status" value="1"/>
</dbReference>
<dbReference type="InterPro" id="IPR038389">
    <property type="entry name" value="PSMG2_sf"/>
</dbReference>
<organism evidence="2 3">
    <name type="scientific">Allokutzneria multivorans</name>
    <dbReference type="NCBI Taxonomy" id="1142134"/>
    <lineage>
        <taxon>Bacteria</taxon>
        <taxon>Bacillati</taxon>
        <taxon>Actinomycetota</taxon>
        <taxon>Actinomycetes</taxon>
        <taxon>Pseudonocardiales</taxon>
        <taxon>Pseudonocardiaceae</taxon>
        <taxon>Allokutzneria</taxon>
    </lineage>
</organism>
<dbReference type="Pfam" id="PF09754">
    <property type="entry name" value="PAC2"/>
    <property type="match status" value="1"/>
</dbReference>
<evidence type="ECO:0000313" key="2">
    <source>
        <dbReference type="EMBL" id="GAA4034853.1"/>
    </source>
</evidence>
<reference evidence="3" key="1">
    <citation type="journal article" date="2019" name="Int. J. Syst. Evol. Microbiol.">
        <title>The Global Catalogue of Microorganisms (GCM) 10K type strain sequencing project: providing services to taxonomists for standard genome sequencing and annotation.</title>
        <authorList>
            <consortium name="The Broad Institute Genomics Platform"/>
            <consortium name="The Broad Institute Genome Sequencing Center for Infectious Disease"/>
            <person name="Wu L."/>
            <person name="Ma J."/>
        </authorList>
    </citation>
    <scope>NUCLEOTIDE SEQUENCE [LARGE SCALE GENOMIC DNA]</scope>
    <source>
        <strain evidence="3">JCM 17342</strain>
    </source>
</reference>
<comment type="caution">
    <text evidence="2">The sequence shown here is derived from an EMBL/GenBank/DDBJ whole genome shotgun (WGS) entry which is preliminary data.</text>
</comment>
<gene>
    <name evidence="2" type="ORF">GCM10022247_70230</name>
</gene>
<dbReference type="Proteomes" id="UP001501747">
    <property type="component" value="Unassembled WGS sequence"/>
</dbReference>
<dbReference type="PIRSF" id="PIRSF028754">
    <property type="entry name" value="UCP028754"/>
    <property type="match status" value="1"/>
</dbReference>
<dbReference type="InterPro" id="IPR019151">
    <property type="entry name" value="Proteasome_assmbl_chaperone_2"/>
</dbReference>
<proteinExistence type="predicted"/>
<evidence type="ECO:0000256" key="1">
    <source>
        <dbReference type="SAM" id="MobiDB-lite"/>
    </source>
</evidence>
<dbReference type="PANTHER" id="PTHR35610">
    <property type="entry name" value="3-ISOPROPYLMALATE DEHYDRATASE-RELATED"/>
    <property type="match status" value="1"/>
</dbReference>
<dbReference type="EMBL" id="BAABAL010000026">
    <property type="protein sequence ID" value="GAA4034853.1"/>
    <property type="molecule type" value="Genomic_DNA"/>
</dbReference>
<keyword evidence="3" id="KW-1185">Reference proteome</keyword>